<evidence type="ECO:0000256" key="1">
    <source>
        <dbReference type="SAM" id="MobiDB-lite"/>
    </source>
</evidence>
<feature type="non-terminal residue" evidence="2">
    <location>
        <position position="109"/>
    </location>
</feature>
<name>A0A077RBU3_9BASI</name>
<organism evidence="2">
    <name type="scientific">Melanopsichium pennsylvanicum 4</name>
    <dbReference type="NCBI Taxonomy" id="1398559"/>
    <lineage>
        <taxon>Eukaryota</taxon>
        <taxon>Fungi</taxon>
        <taxon>Dikarya</taxon>
        <taxon>Basidiomycota</taxon>
        <taxon>Ustilaginomycotina</taxon>
        <taxon>Ustilaginomycetes</taxon>
        <taxon>Ustilaginales</taxon>
        <taxon>Ustilaginaceae</taxon>
        <taxon>Melanopsichium</taxon>
    </lineage>
</organism>
<evidence type="ECO:0000313" key="2">
    <source>
        <dbReference type="EMBL" id="CDI56686.1"/>
    </source>
</evidence>
<dbReference type="AlphaFoldDB" id="A0A077RBU3"/>
<feature type="region of interest" description="Disordered" evidence="1">
    <location>
        <begin position="1"/>
        <end position="109"/>
    </location>
</feature>
<dbReference type="EMBL" id="HG529697">
    <property type="protein sequence ID" value="CDI56686.1"/>
    <property type="molecule type" value="Genomic_DNA"/>
</dbReference>
<proteinExistence type="predicted"/>
<accession>A0A077RBU3</accession>
<reference evidence="2" key="1">
    <citation type="journal article" date="2014" name="Genome Biol. Evol.">
        <title>Gene Loss Rather Than Gene Gain Is Associated with a Host Jump from Monocots to Dicots in the Smut Fungus Melanopsichium pennsylvanicum.</title>
        <authorList>
            <person name="Sharma R."/>
            <person name="Mishra B."/>
            <person name="Runge F."/>
            <person name="Thines M."/>
        </authorList>
    </citation>
    <scope>NUCLEOTIDE SEQUENCE</scope>
    <source>
        <strain evidence="2">4</strain>
    </source>
</reference>
<feature type="compositionally biased region" description="Low complexity" evidence="1">
    <location>
        <begin position="59"/>
        <end position="70"/>
    </location>
</feature>
<sequence length="109" mass="10391">MRDTSAHGSGLKPSTSSGRTFIRHGLSSKTEHKKLVKSFKEHPNSSTGAESDDDDHTSSADGSSADSSGSDGSGSDGSGSDGSGSDGSGSDGSGSGGSGSDGSGSGGFS</sequence>
<protein>
    <submittedName>
        <fullName evidence="2">Uncharacterized protein</fullName>
    </submittedName>
</protein>
<feature type="compositionally biased region" description="Gly residues" evidence="1">
    <location>
        <begin position="71"/>
        <end position="109"/>
    </location>
</feature>